<reference evidence="2" key="1">
    <citation type="submission" date="2020-04" db="EMBL/GenBank/DDBJ databases">
        <authorList>
            <person name="Chiriac C."/>
            <person name="Salcher M."/>
            <person name="Ghai R."/>
            <person name="Kavagutti S V."/>
        </authorList>
    </citation>
    <scope>NUCLEOTIDE SEQUENCE</scope>
</reference>
<feature type="compositionally biased region" description="Polar residues" evidence="1">
    <location>
        <begin position="22"/>
        <end position="45"/>
    </location>
</feature>
<feature type="region of interest" description="Disordered" evidence="1">
    <location>
        <begin position="1"/>
        <end position="95"/>
    </location>
</feature>
<feature type="region of interest" description="Disordered" evidence="1">
    <location>
        <begin position="113"/>
        <end position="215"/>
    </location>
</feature>
<evidence type="ECO:0000256" key="1">
    <source>
        <dbReference type="SAM" id="MobiDB-lite"/>
    </source>
</evidence>
<accession>A0A6J5LZ48</accession>
<proteinExistence type="predicted"/>
<feature type="compositionally biased region" description="Pro residues" evidence="1">
    <location>
        <begin position="188"/>
        <end position="204"/>
    </location>
</feature>
<feature type="compositionally biased region" description="Basic and acidic residues" evidence="1">
    <location>
        <begin position="156"/>
        <end position="181"/>
    </location>
</feature>
<feature type="compositionally biased region" description="Polar residues" evidence="1">
    <location>
        <begin position="56"/>
        <end position="76"/>
    </location>
</feature>
<organism evidence="2">
    <name type="scientific">uncultured Caudovirales phage</name>
    <dbReference type="NCBI Taxonomy" id="2100421"/>
    <lineage>
        <taxon>Viruses</taxon>
        <taxon>Duplodnaviria</taxon>
        <taxon>Heunggongvirae</taxon>
        <taxon>Uroviricota</taxon>
        <taxon>Caudoviricetes</taxon>
        <taxon>Peduoviridae</taxon>
        <taxon>Maltschvirus</taxon>
        <taxon>Maltschvirus maltsch</taxon>
    </lineage>
</organism>
<protein>
    <submittedName>
        <fullName evidence="2">Uncharacterized protein</fullName>
    </submittedName>
</protein>
<name>A0A6J5LZ48_9CAUD</name>
<sequence>MSKKSDKGKGGGGGGGGADSGQAANRTVTVNKGAGTSTNTGNRTVTVAKGTGASGSGSNNRGTQNKSVTISKSSGKMTYGPASAPVDSKVTVNKGPTDFFSAGKSFVNSVRNTFGSGPSAGRLVTDPKTGKTYKEPEYKAGTFKGLTSTDPANVARNREAAARYAAMERERQLADNRRGDRSTSASPVAPPVAPPAVPEAPPPLTSEQLANIGAPTTPVNVPVEVETPSYGIASLVSPTPEGQMPPAAPMPGYGQAFTTPYNPYLDMSSMDIFGAGQGSPYMDIFGIPLNYGQTT</sequence>
<feature type="compositionally biased region" description="Basic and acidic residues" evidence="1">
    <location>
        <begin position="128"/>
        <end position="138"/>
    </location>
</feature>
<feature type="compositionally biased region" description="Gly residues" evidence="1">
    <location>
        <begin position="10"/>
        <end position="19"/>
    </location>
</feature>
<evidence type="ECO:0000313" key="2">
    <source>
        <dbReference type="EMBL" id="CAB4138473.1"/>
    </source>
</evidence>
<dbReference type="EMBL" id="LR796344">
    <property type="protein sequence ID" value="CAB4138473.1"/>
    <property type="molecule type" value="Genomic_DNA"/>
</dbReference>
<gene>
    <name evidence="2" type="ORF">UFOVP330_70</name>
</gene>